<evidence type="ECO:0000313" key="8">
    <source>
        <dbReference type="Proteomes" id="UP000036987"/>
    </source>
</evidence>
<evidence type="ECO:0000256" key="3">
    <source>
        <dbReference type="ARBA" id="ARBA00005005"/>
    </source>
</evidence>
<dbReference type="InterPro" id="IPR001753">
    <property type="entry name" value="Enoyl-CoA_hydra/iso"/>
</dbReference>
<dbReference type="PANTHER" id="PTHR11941:SF75">
    <property type="entry name" value="ENOYL-COA HYDRATASE_ISOMERASE FAMILY PROTEIN"/>
    <property type="match status" value="1"/>
</dbReference>
<sequence length="242" mass="26501">MCSLVKRGSIYILTLTGDDDHCLNPDLITKIRSLLSEIRSDAPMSPSCLITTAQGKFFSNGFDLAWAKRSSTPTTSALQNLNHMVSLFAPLVADLLSLPIPTIAAVTGHAAAAGFMLAICHDYVVMRSDRGVLYMSELDIGLPFPPYFVEIMKAKIGGDSRVLRDVMLRAKKLNGKEAKEMGVVDIVMDDGEKTLKTAVELAEELVGRKWNGKVYSSIRMAMFPNLCKCVGLVNREFVPSKL</sequence>
<comment type="caution">
    <text evidence="7">The sequence shown here is derived from an EMBL/GenBank/DDBJ whole genome shotgun (WGS) entry which is preliminary data.</text>
</comment>
<evidence type="ECO:0000256" key="1">
    <source>
        <dbReference type="ARBA" id="ARBA00000452"/>
    </source>
</evidence>
<gene>
    <name evidence="7" type="ORF">ZOSMA_84G00400</name>
</gene>
<organism evidence="7 8">
    <name type="scientific">Zostera marina</name>
    <name type="common">Eelgrass</name>
    <dbReference type="NCBI Taxonomy" id="29655"/>
    <lineage>
        <taxon>Eukaryota</taxon>
        <taxon>Viridiplantae</taxon>
        <taxon>Streptophyta</taxon>
        <taxon>Embryophyta</taxon>
        <taxon>Tracheophyta</taxon>
        <taxon>Spermatophyta</taxon>
        <taxon>Magnoliopsida</taxon>
        <taxon>Liliopsida</taxon>
        <taxon>Zosteraceae</taxon>
        <taxon>Zostera</taxon>
    </lineage>
</organism>
<dbReference type="Gene3D" id="3.90.226.10">
    <property type="entry name" value="2-enoyl-CoA Hydratase, Chain A, domain 1"/>
    <property type="match status" value="1"/>
</dbReference>
<dbReference type="EMBL" id="LFYR01002048">
    <property type="protein sequence ID" value="KMZ57602.1"/>
    <property type="molecule type" value="Genomic_DNA"/>
</dbReference>
<reference evidence="8" key="1">
    <citation type="journal article" date="2016" name="Nature">
        <title>The genome of the seagrass Zostera marina reveals angiosperm adaptation to the sea.</title>
        <authorList>
            <person name="Olsen J.L."/>
            <person name="Rouze P."/>
            <person name="Verhelst B."/>
            <person name="Lin Y.-C."/>
            <person name="Bayer T."/>
            <person name="Collen J."/>
            <person name="Dattolo E."/>
            <person name="De Paoli E."/>
            <person name="Dittami S."/>
            <person name="Maumus F."/>
            <person name="Michel G."/>
            <person name="Kersting A."/>
            <person name="Lauritano C."/>
            <person name="Lohaus R."/>
            <person name="Toepel M."/>
            <person name="Tonon T."/>
            <person name="Vanneste K."/>
            <person name="Amirebrahimi M."/>
            <person name="Brakel J."/>
            <person name="Bostroem C."/>
            <person name="Chovatia M."/>
            <person name="Grimwood J."/>
            <person name="Jenkins J.W."/>
            <person name="Jueterbock A."/>
            <person name="Mraz A."/>
            <person name="Stam W.T."/>
            <person name="Tice H."/>
            <person name="Bornberg-Bauer E."/>
            <person name="Green P.J."/>
            <person name="Pearson G.A."/>
            <person name="Procaccini G."/>
            <person name="Duarte C.M."/>
            <person name="Schmutz J."/>
            <person name="Reusch T.B.H."/>
            <person name="Van de Peer Y."/>
        </authorList>
    </citation>
    <scope>NUCLEOTIDE SEQUENCE [LARGE SCALE GENOMIC DNA]</scope>
    <source>
        <strain evidence="8">cv. Finnish</strain>
    </source>
</reference>
<dbReference type="GO" id="GO:0004165">
    <property type="term" value="F:delta(3)-delta(2)-enoyl-CoA isomerase activity"/>
    <property type="evidence" value="ECO:0000318"/>
    <property type="project" value="GO_Central"/>
</dbReference>
<dbReference type="STRING" id="29655.A0A0K9NNH1"/>
<comment type="catalytic activity">
    <reaction evidence="1">
        <text>a (3Z)-enoyl-CoA = a 4-saturated (2E)-enoyl-CoA</text>
        <dbReference type="Rhea" id="RHEA:45900"/>
        <dbReference type="ChEBI" id="CHEBI:85097"/>
        <dbReference type="ChEBI" id="CHEBI:85489"/>
        <dbReference type="EC" id="5.3.3.8"/>
    </reaction>
</comment>
<keyword evidence="8" id="KW-1185">Reference proteome</keyword>
<evidence type="ECO:0000256" key="4">
    <source>
        <dbReference type="ARBA" id="ARBA00005254"/>
    </source>
</evidence>
<dbReference type="InterPro" id="IPR029045">
    <property type="entry name" value="ClpP/crotonase-like_dom_sf"/>
</dbReference>
<dbReference type="OrthoDB" id="410701at2759"/>
<dbReference type="FunFam" id="3.90.226.10:FF:000049">
    <property type="entry name" value="Enoyl-CoA delta isomerase 3"/>
    <property type="match status" value="1"/>
</dbReference>
<comment type="catalytic activity">
    <reaction evidence="2">
        <text>a (3E)-enoyl-CoA = a 4-saturated (2E)-enoyl-CoA</text>
        <dbReference type="Rhea" id="RHEA:45228"/>
        <dbReference type="ChEBI" id="CHEBI:58521"/>
        <dbReference type="ChEBI" id="CHEBI:85097"/>
        <dbReference type="EC" id="5.3.3.8"/>
    </reaction>
</comment>
<comment type="similarity">
    <text evidence="4">Belongs to the enoyl-CoA hydratase/isomerase family.</text>
</comment>
<keyword evidence="7" id="KW-0413">Isomerase</keyword>
<name>A0A0K9NNH1_ZOSMR</name>
<evidence type="ECO:0000256" key="5">
    <source>
        <dbReference type="ARBA" id="ARBA00012064"/>
    </source>
</evidence>
<dbReference type="CDD" id="cd06558">
    <property type="entry name" value="crotonase-like"/>
    <property type="match status" value="1"/>
</dbReference>
<evidence type="ECO:0000256" key="6">
    <source>
        <dbReference type="ARBA" id="ARBA00023098"/>
    </source>
</evidence>
<evidence type="ECO:0000256" key="2">
    <source>
        <dbReference type="ARBA" id="ARBA00000765"/>
    </source>
</evidence>
<keyword evidence="6" id="KW-0443">Lipid metabolism</keyword>
<dbReference type="GO" id="GO:0006635">
    <property type="term" value="P:fatty acid beta-oxidation"/>
    <property type="evidence" value="ECO:0000318"/>
    <property type="project" value="GO_Central"/>
</dbReference>
<dbReference type="AlphaFoldDB" id="A0A0K9NNH1"/>
<dbReference type="Pfam" id="PF00378">
    <property type="entry name" value="ECH_1"/>
    <property type="match status" value="1"/>
</dbReference>
<evidence type="ECO:0000313" key="7">
    <source>
        <dbReference type="EMBL" id="KMZ57602.1"/>
    </source>
</evidence>
<accession>A0A0K9NNH1</accession>
<dbReference type="EC" id="5.3.3.8" evidence="5"/>
<dbReference type="OMA" id="DRFAHYW"/>
<comment type="pathway">
    <text evidence="3">Lipid metabolism; fatty acid beta-oxidation.</text>
</comment>
<dbReference type="PANTHER" id="PTHR11941">
    <property type="entry name" value="ENOYL-COA HYDRATASE-RELATED"/>
    <property type="match status" value="1"/>
</dbReference>
<protein>
    <recommendedName>
        <fullName evidence="5">Delta(3)-Delta(2)-enoyl-CoA isomerase</fullName>
        <ecNumber evidence="5">5.3.3.8</ecNumber>
    </recommendedName>
</protein>
<dbReference type="SUPFAM" id="SSF52096">
    <property type="entry name" value="ClpP/crotonase"/>
    <property type="match status" value="1"/>
</dbReference>
<proteinExistence type="inferred from homology"/>
<dbReference type="Proteomes" id="UP000036987">
    <property type="component" value="Unassembled WGS sequence"/>
</dbReference>